<gene>
    <name evidence="1" type="ORF">F6J85_06455</name>
</gene>
<evidence type="ECO:0000313" key="1">
    <source>
        <dbReference type="EMBL" id="QEW02779.1"/>
    </source>
</evidence>
<keyword evidence="2" id="KW-1185">Reference proteome</keyword>
<sequence length="211" mass="23239">MTRASASGLLVLHSVRLAGFADTPEVAQRFGLEPVQADDALRDFQRRGWVQHSRFIDLSGWSLTEAGKIENERQLARELDESGARGALAEAHRDFLPANARLLAACADWQVRPSPSDVLAQNDHLDPHWDAGVLAELGSLEGFLGPLIRRLSGRLARFGGYDTRFAAALRRARAGDHDWVDRGGVDSCHRVWFQLHEDLIATLGLTRGEAA</sequence>
<accession>A0A5J6L2K9</accession>
<organism evidence="1 2">
    <name type="scientific">Microbacterium lushaniae</name>
    <dbReference type="NCBI Taxonomy" id="2614639"/>
    <lineage>
        <taxon>Bacteria</taxon>
        <taxon>Bacillati</taxon>
        <taxon>Actinomycetota</taxon>
        <taxon>Actinomycetes</taxon>
        <taxon>Micrococcales</taxon>
        <taxon>Microbacteriaceae</taxon>
        <taxon>Microbacterium</taxon>
    </lineage>
</organism>
<dbReference type="AlphaFoldDB" id="A0A5J6L2K9"/>
<dbReference type="Proteomes" id="UP000325516">
    <property type="component" value="Chromosome"/>
</dbReference>
<dbReference type="RefSeq" id="WP_150924314.1">
    <property type="nucleotide sequence ID" value="NZ_CP044232.1"/>
</dbReference>
<reference evidence="2" key="1">
    <citation type="submission" date="2019-09" db="EMBL/GenBank/DDBJ databases">
        <title>Mumia zhuanghuii sp. nov. isolated from the intestinal contents of plateau pika (Ochotona curzoniae) in the Qinghai-Tibet plateau of China.</title>
        <authorList>
            <person name="Tian Z."/>
        </authorList>
    </citation>
    <scope>NUCLEOTIDE SEQUENCE [LARGE SCALE GENOMIC DNA]</scope>
    <source>
        <strain evidence="2">L-031</strain>
    </source>
</reference>
<evidence type="ECO:0000313" key="2">
    <source>
        <dbReference type="Proteomes" id="UP000325516"/>
    </source>
</evidence>
<name>A0A5J6L2K9_9MICO</name>
<dbReference type="KEGG" id="mlz:F6J85_06455"/>
<dbReference type="EMBL" id="CP044232">
    <property type="protein sequence ID" value="QEW02779.1"/>
    <property type="molecule type" value="Genomic_DNA"/>
</dbReference>
<protein>
    <submittedName>
        <fullName evidence="1">Transcriptional regulator</fullName>
    </submittedName>
</protein>
<proteinExistence type="predicted"/>